<evidence type="ECO:0000256" key="1">
    <source>
        <dbReference type="SAM" id="MobiDB-lite"/>
    </source>
</evidence>
<reference evidence="2 3" key="3">
    <citation type="journal article" date="2013" name="Rice">
        <title>Improvement of the Oryza sativa Nipponbare reference genome using next generation sequence and optical map data.</title>
        <authorList>
            <person name="Kawahara Y."/>
            <person name="de la Bastide M."/>
            <person name="Hamilton J.P."/>
            <person name="Kanamori H."/>
            <person name="McCombie W.R."/>
            <person name="Ouyang S."/>
            <person name="Schwartz D.C."/>
            <person name="Tanaka T."/>
            <person name="Wu J."/>
            <person name="Zhou S."/>
            <person name="Childs K.L."/>
            <person name="Davidson R.M."/>
            <person name="Lin H."/>
            <person name="Quesada-Ocampo L."/>
            <person name="Vaillancourt B."/>
            <person name="Sakai H."/>
            <person name="Lee S.S."/>
            <person name="Kim J."/>
            <person name="Numa H."/>
            <person name="Itoh T."/>
            <person name="Buell C.R."/>
            <person name="Matsumoto T."/>
        </authorList>
    </citation>
    <scope>NUCLEOTIDE SEQUENCE [LARGE SCALE GENOMIC DNA]</scope>
    <source>
        <strain evidence="3">cv. Nipponbare</strain>
    </source>
</reference>
<gene>
    <name evidence="2" type="ordered locus">Os05g0316050</name>
    <name evidence="2" type="ORF">OSNPB_050316050</name>
</gene>
<evidence type="ECO:0000313" key="2">
    <source>
        <dbReference type="EMBL" id="BAS93322.1"/>
    </source>
</evidence>
<evidence type="ECO:0000313" key="3">
    <source>
        <dbReference type="Proteomes" id="UP000059680"/>
    </source>
</evidence>
<keyword evidence="3" id="KW-1185">Reference proteome</keyword>
<sequence>MLPYEDDEQQQREWQYLLDPPRDMVHVIPLVGAVPTPVPGRAVRAPTTRLRVGAATPPRGSRGRVNVPGGGRQRRGRPRLRGAGAGGDDAGVLEQRSERGLQEAGGGESEAVAAEARRRGGPTGARAGPGTPAMIGGASRRWLHRRRQRRR</sequence>
<feature type="compositionally biased region" description="Basic residues" evidence="1">
    <location>
        <begin position="141"/>
        <end position="151"/>
    </location>
</feature>
<organism evidence="2 3">
    <name type="scientific">Oryza sativa subsp. japonica</name>
    <name type="common">Rice</name>
    <dbReference type="NCBI Taxonomy" id="39947"/>
    <lineage>
        <taxon>Eukaryota</taxon>
        <taxon>Viridiplantae</taxon>
        <taxon>Streptophyta</taxon>
        <taxon>Embryophyta</taxon>
        <taxon>Tracheophyta</taxon>
        <taxon>Spermatophyta</taxon>
        <taxon>Magnoliopsida</taxon>
        <taxon>Liliopsida</taxon>
        <taxon>Poales</taxon>
        <taxon>Poaceae</taxon>
        <taxon>BOP clade</taxon>
        <taxon>Oryzoideae</taxon>
        <taxon>Oryzeae</taxon>
        <taxon>Oryzinae</taxon>
        <taxon>Oryza</taxon>
        <taxon>Oryza sativa</taxon>
    </lineage>
</organism>
<reference evidence="3" key="1">
    <citation type="journal article" date="2005" name="Nature">
        <title>The map-based sequence of the rice genome.</title>
        <authorList>
            <consortium name="International rice genome sequencing project (IRGSP)"/>
            <person name="Matsumoto T."/>
            <person name="Wu J."/>
            <person name="Kanamori H."/>
            <person name="Katayose Y."/>
            <person name="Fujisawa M."/>
            <person name="Namiki N."/>
            <person name="Mizuno H."/>
            <person name="Yamamoto K."/>
            <person name="Antonio B.A."/>
            <person name="Baba T."/>
            <person name="Sakata K."/>
            <person name="Nagamura Y."/>
            <person name="Aoki H."/>
            <person name="Arikawa K."/>
            <person name="Arita K."/>
            <person name="Bito T."/>
            <person name="Chiden Y."/>
            <person name="Fujitsuka N."/>
            <person name="Fukunaka R."/>
            <person name="Hamada M."/>
            <person name="Harada C."/>
            <person name="Hayashi A."/>
            <person name="Hijishita S."/>
            <person name="Honda M."/>
            <person name="Hosokawa S."/>
            <person name="Ichikawa Y."/>
            <person name="Idonuma A."/>
            <person name="Iijima M."/>
            <person name="Ikeda M."/>
            <person name="Ikeno M."/>
            <person name="Ito K."/>
            <person name="Ito S."/>
            <person name="Ito T."/>
            <person name="Ito Y."/>
            <person name="Ito Y."/>
            <person name="Iwabuchi A."/>
            <person name="Kamiya K."/>
            <person name="Karasawa W."/>
            <person name="Kurita K."/>
            <person name="Katagiri S."/>
            <person name="Kikuta A."/>
            <person name="Kobayashi H."/>
            <person name="Kobayashi N."/>
            <person name="Machita K."/>
            <person name="Maehara T."/>
            <person name="Masukawa M."/>
            <person name="Mizubayashi T."/>
            <person name="Mukai Y."/>
            <person name="Nagasaki H."/>
            <person name="Nagata Y."/>
            <person name="Naito S."/>
            <person name="Nakashima M."/>
            <person name="Nakama Y."/>
            <person name="Nakamichi Y."/>
            <person name="Nakamura M."/>
            <person name="Meguro A."/>
            <person name="Negishi M."/>
            <person name="Ohta I."/>
            <person name="Ohta T."/>
            <person name="Okamoto M."/>
            <person name="Ono N."/>
            <person name="Saji S."/>
            <person name="Sakaguchi M."/>
            <person name="Sakai K."/>
            <person name="Shibata M."/>
            <person name="Shimokawa T."/>
            <person name="Song J."/>
            <person name="Takazaki Y."/>
            <person name="Terasawa K."/>
            <person name="Tsugane M."/>
            <person name="Tsuji K."/>
            <person name="Ueda S."/>
            <person name="Waki K."/>
            <person name="Yamagata H."/>
            <person name="Yamamoto M."/>
            <person name="Yamamoto S."/>
            <person name="Yamane H."/>
            <person name="Yoshiki S."/>
            <person name="Yoshihara R."/>
            <person name="Yukawa K."/>
            <person name="Zhong H."/>
            <person name="Yano M."/>
            <person name="Yuan Q."/>
            <person name="Ouyang S."/>
            <person name="Liu J."/>
            <person name="Jones K.M."/>
            <person name="Gansberger K."/>
            <person name="Moffat K."/>
            <person name="Hill J."/>
            <person name="Bera J."/>
            <person name="Fadrosh D."/>
            <person name="Jin S."/>
            <person name="Johri S."/>
            <person name="Kim M."/>
            <person name="Overton L."/>
            <person name="Reardon M."/>
            <person name="Tsitrin T."/>
            <person name="Vuong H."/>
            <person name="Weaver B."/>
            <person name="Ciecko A."/>
            <person name="Tallon L."/>
            <person name="Jackson J."/>
            <person name="Pai G."/>
            <person name="Aken S.V."/>
            <person name="Utterback T."/>
            <person name="Reidmuller S."/>
            <person name="Feldblyum T."/>
            <person name="Hsiao J."/>
            <person name="Zismann V."/>
            <person name="Iobst S."/>
            <person name="de Vazeille A.R."/>
            <person name="Buell C.R."/>
            <person name="Ying K."/>
            <person name="Li Y."/>
            <person name="Lu T."/>
            <person name="Huang Y."/>
            <person name="Zhao Q."/>
            <person name="Feng Q."/>
            <person name="Zhang L."/>
            <person name="Zhu J."/>
            <person name="Weng Q."/>
            <person name="Mu J."/>
            <person name="Lu Y."/>
            <person name="Fan D."/>
            <person name="Liu Y."/>
            <person name="Guan J."/>
            <person name="Zhang Y."/>
            <person name="Yu S."/>
            <person name="Liu X."/>
            <person name="Zhang Y."/>
            <person name="Hong G."/>
            <person name="Han B."/>
            <person name="Choisne N."/>
            <person name="Demange N."/>
            <person name="Orjeda G."/>
            <person name="Samain S."/>
            <person name="Cattolico L."/>
            <person name="Pelletier E."/>
            <person name="Couloux A."/>
            <person name="Segurens B."/>
            <person name="Wincker P."/>
            <person name="D'Hont A."/>
            <person name="Scarpelli C."/>
            <person name="Weissenbach J."/>
            <person name="Salanoubat M."/>
            <person name="Quetier F."/>
            <person name="Yu Y."/>
            <person name="Kim H.R."/>
            <person name="Rambo T."/>
            <person name="Currie J."/>
            <person name="Collura K."/>
            <person name="Luo M."/>
            <person name="Yang T."/>
            <person name="Ammiraju J.S.S."/>
            <person name="Engler F."/>
            <person name="Soderlund C."/>
            <person name="Wing R.A."/>
            <person name="Palmer L.E."/>
            <person name="de la Bastide M."/>
            <person name="Spiegel L."/>
            <person name="Nascimento L."/>
            <person name="Zutavern T."/>
            <person name="O'Shaughnessy A."/>
            <person name="Dike S."/>
            <person name="Dedhia N."/>
            <person name="Preston R."/>
            <person name="Balija V."/>
            <person name="McCombie W.R."/>
            <person name="Chow T."/>
            <person name="Chen H."/>
            <person name="Chung M."/>
            <person name="Chen C."/>
            <person name="Shaw J."/>
            <person name="Wu H."/>
            <person name="Hsiao K."/>
            <person name="Chao Y."/>
            <person name="Chu M."/>
            <person name="Cheng C."/>
            <person name="Hour A."/>
            <person name="Lee P."/>
            <person name="Lin S."/>
            <person name="Lin Y."/>
            <person name="Liou J."/>
            <person name="Liu S."/>
            <person name="Hsing Y."/>
            <person name="Raghuvanshi S."/>
            <person name="Mohanty A."/>
            <person name="Bharti A.K."/>
            <person name="Gaur A."/>
            <person name="Gupta V."/>
            <person name="Kumar D."/>
            <person name="Ravi V."/>
            <person name="Vij S."/>
            <person name="Kapur A."/>
            <person name="Khurana P."/>
            <person name="Khurana P."/>
            <person name="Khurana J.P."/>
            <person name="Tyagi A.K."/>
            <person name="Gaikwad K."/>
            <person name="Singh A."/>
            <person name="Dalal V."/>
            <person name="Srivastava S."/>
            <person name="Dixit A."/>
            <person name="Pal A.K."/>
            <person name="Ghazi I.A."/>
            <person name="Yadav M."/>
            <person name="Pandit A."/>
            <person name="Bhargava A."/>
            <person name="Sureshbabu K."/>
            <person name="Batra K."/>
            <person name="Sharma T.R."/>
            <person name="Mohapatra T."/>
            <person name="Singh N.K."/>
            <person name="Messing J."/>
            <person name="Nelson A.B."/>
            <person name="Fuks G."/>
            <person name="Kavchok S."/>
            <person name="Keizer G."/>
            <person name="Linton E."/>
            <person name="Llaca V."/>
            <person name="Song R."/>
            <person name="Tanyolac B."/>
            <person name="Young S."/>
            <person name="Ho-Il K."/>
            <person name="Hahn J.H."/>
            <person name="Sangsakoo G."/>
            <person name="Vanavichit A."/>
            <person name="de Mattos Luiz.A.T."/>
            <person name="Zimmer P.D."/>
            <person name="Malone G."/>
            <person name="Dellagostin O."/>
            <person name="de Oliveira A.C."/>
            <person name="Bevan M."/>
            <person name="Bancroft I."/>
            <person name="Minx P."/>
            <person name="Cordum H."/>
            <person name="Wilson R."/>
            <person name="Cheng Z."/>
            <person name="Jin W."/>
            <person name="Jiang J."/>
            <person name="Leong S.A."/>
            <person name="Iwama H."/>
            <person name="Gojobori T."/>
            <person name="Itoh T."/>
            <person name="Niimura Y."/>
            <person name="Fujii Y."/>
            <person name="Habara T."/>
            <person name="Sakai H."/>
            <person name="Sato Y."/>
            <person name="Wilson G."/>
            <person name="Kumar K."/>
            <person name="McCouch S."/>
            <person name="Juretic N."/>
            <person name="Hoen D."/>
            <person name="Wright S."/>
            <person name="Bruskiewich R."/>
            <person name="Bureau T."/>
            <person name="Miyao A."/>
            <person name="Hirochika H."/>
            <person name="Nishikawa T."/>
            <person name="Kadowaki K."/>
            <person name="Sugiura M."/>
            <person name="Burr B."/>
            <person name="Sasaki T."/>
        </authorList>
    </citation>
    <scope>NUCLEOTIDE SEQUENCE [LARGE SCALE GENOMIC DNA]</scope>
    <source>
        <strain evidence="3">cv. Nipponbare</strain>
    </source>
</reference>
<proteinExistence type="predicted"/>
<dbReference type="InParanoid" id="A0A0P0WKI1"/>
<reference evidence="2 3" key="2">
    <citation type="journal article" date="2013" name="Plant Cell Physiol.">
        <title>Rice Annotation Project Database (RAP-DB): an integrative and interactive database for rice genomics.</title>
        <authorList>
            <person name="Sakai H."/>
            <person name="Lee S.S."/>
            <person name="Tanaka T."/>
            <person name="Numa H."/>
            <person name="Kim J."/>
            <person name="Kawahara Y."/>
            <person name="Wakimoto H."/>
            <person name="Yang C.C."/>
            <person name="Iwamoto M."/>
            <person name="Abe T."/>
            <person name="Yamada Y."/>
            <person name="Muto A."/>
            <person name="Inokuchi H."/>
            <person name="Ikemura T."/>
            <person name="Matsumoto T."/>
            <person name="Sasaki T."/>
            <person name="Itoh T."/>
        </authorList>
    </citation>
    <scope>NUCLEOTIDE SEQUENCE [LARGE SCALE GENOMIC DNA]</scope>
    <source>
        <strain evidence="3">cv. Nipponbare</strain>
    </source>
</reference>
<accession>A0A0P0WKI1</accession>
<dbReference type="Proteomes" id="UP000059680">
    <property type="component" value="Chromosome 5"/>
</dbReference>
<feature type="compositionally biased region" description="Low complexity" evidence="1">
    <location>
        <begin position="124"/>
        <end position="133"/>
    </location>
</feature>
<feature type="non-terminal residue" evidence="2">
    <location>
        <position position="151"/>
    </location>
</feature>
<feature type="compositionally biased region" description="Low complexity" evidence="1">
    <location>
        <begin position="58"/>
        <end position="67"/>
    </location>
</feature>
<protein>
    <submittedName>
        <fullName evidence="2">Os05g0316050 protein</fullName>
    </submittedName>
</protein>
<feature type="region of interest" description="Disordered" evidence="1">
    <location>
        <begin position="35"/>
        <end position="151"/>
    </location>
</feature>
<dbReference type="AlphaFoldDB" id="A0A0P0WKI1"/>
<name>A0A0P0WKI1_ORYSJ</name>
<dbReference type="PaxDb" id="39947-A0A0P0WKI1"/>
<dbReference type="EMBL" id="AP014961">
    <property type="protein sequence ID" value="BAS93322.1"/>
    <property type="molecule type" value="Genomic_DNA"/>
</dbReference>